<feature type="non-terminal residue" evidence="2">
    <location>
        <position position="1"/>
    </location>
</feature>
<dbReference type="Proteomes" id="UP000789508">
    <property type="component" value="Unassembled WGS sequence"/>
</dbReference>
<feature type="compositionally biased region" description="Low complexity" evidence="1">
    <location>
        <begin position="104"/>
        <end position="120"/>
    </location>
</feature>
<sequence>ITKQKYLVDTEMATPITELENTQTDNKMETDTEQESSNIRSYSQVTKQNLTNNTMQIDEDPTQKCFQSSTVYRNLSNTKSQLNPLSNKFPQIFLPNLNTLTDHSSSPLLEPSALPHNTKL</sequence>
<protein>
    <submittedName>
        <fullName evidence="2">807_t:CDS:1</fullName>
    </submittedName>
</protein>
<dbReference type="AlphaFoldDB" id="A0A9N9ICJ5"/>
<evidence type="ECO:0000313" key="3">
    <source>
        <dbReference type="Proteomes" id="UP000789508"/>
    </source>
</evidence>
<feature type="non-terminal residue" evidence="2">
    <location>
        <position position="120"/>
    </location>
</feature>
<accession>A0A9N9ICJ5</accession>
<proteinExistence type="predicted"/>
<evidence type="ECO:0000256" key="1">
    <source>
        <dbReference type="SAM" id="MobiDB-lite"/>
    </source>
</evidence>
<keyword evidence="3" id="KW-1185">Reference proteome</keyword>
<feature type="region of interest" description="Disordered" evidence="1">
    <location>
        <begin position="100"/>
        <end position="120"/>
    </location>
</feature>
<evidence type="ECO:0000313" key="2">
    <source>
        <dbReference type="EMBL" id="CAG8731191.1"/>
    </source>
</evidence>
<feature type="region of interest" description="Disordered" evidence="1">
    <location>
        <begin position="20"/>
        <end position="42"/>
    </location>
</feature>
<gene>
    <name evidence="2" type="ORF">ALEPTO_LOCUS12630</name>
</gene>
<comment type="caution">
    <text evidence="2">The sequence shown here is derived from an EMBL/GenBank/DDBJ whole genome shotgun (WGS) entry which is preliminary data.</text>
</comment>
<name>A0A9N9ICJ5_9GLOM</name>
<reference evidence="2" key="1">
    <citation type="submission" date="2021-06" db="EMBL/GenBank/DDBJ databases">
        <authorList>
            <person name="Kallberg Y."/>
            <person name="Tangrot J."/>
            <person name="Rosling A."/>
        </authorList>
    </citation>
    <scope>NUCLEOTIDE SEQUENCE</scope>
    <source>
        <strain evidence="2">FL130A</strain>
    </source>
</reference>
<dbReference type="EMBL" id="CAJVPS010030579">
    <property type="protein sequence ID" value="CAG8731191.1"/>
    <property type="molecule type" value="Genomic_DNA"/>
</dbReference>
<organism evidence="2 3">
    <name type="scientific">Ambispora leptoticha</name>
    <dbReference type="NCBI Taxonomy" id="144679"/>
    <lineage>
        <taxon>Eukaryota</taxon>
        <taxon>Fungi</taxon>
        <taxon>Fungi incertae sedis</taxon>
        <taxon>Mucoromycota</taxon>
        <taxon>Glomeromycotina</taxon>
        <taxon>Glomeromycetes</taxon>
        <taxon>Archaeosporales</taxon>
        <taxon>Ambisporaceae</taxon>
        <taxon>Ambispora</taxon>
    </lineage>
</organism>